<feature type="compositionally biased region" description="Polar residues" evidence="1">
    <location>
        <begin position="1065"/>
        <end position="1098"/>
    </location>
</feature>
<feature type="compositionally biased region" description="Low complexity" evidence="1">
    <location>
        <begin position="770"/>
        <end position="780"/>
    </location>
</feature>
<feature type="compositionally biased region" description="Basic residues" evidence="1">
    <location>
        <begin position="631"/>
        <end position="647"/>
    </location>
</feature>
<feature type="compositionally biased region" description="Basic residues" evidence="1">
    <location>
        <begin position="935"/>
        <end position="951"/>
    </location>
</feature>
<feature type="compositionally biased region" description="Low complexity" evidence="1">
    <location>
        <begin position="743"/>
        <end position="753"/>
    </location>
</feature>
<name>A0ABR1BHP4_NECAM</name>
<reference evidence="2 3" key="1">
    <citation type="submission" date="2023-08" db="EMBL/GenBank/DDBJ databases">
        <title>A Necator americanus chromosomal reference genome.</title>
        <authorList>
            <person name="Ilik V."/>
            <person name="Petrzelkova K.J."/>
            <person name="Pardy F."/>
            <person name="Fuh T."/>
            <person name="Niatou-Singa F.S."/>
            <person name="Gouil Q."/>
            <person name="Baker L."/>
            <person name="Ritchie M.E."/>
            <person name="Jex A.R."/>
            <person name="Gazzola D."/>
            <person name="Li H."/>
            <person name="Toshio Fujiwara R."/>
            <person name="Zhan B."/>
            <person name="Aroian R.V."/>
            <person name="Pafco B."/>
            <person name="Schwarz E.M."/>
        </authorList>
    </citation>
    <scope>NUCLEOTIDE SEQUENCE [LARGE SCALE GENOMIC DNA]</scope>
    <source>
        <strain evidence="2 3">Aroian</strain>
        <tissue evidence="2">Whole animal</tissue>
    </source>
</reference>
<evidence type="ECO:0000313" key="3">
    <source>
        <dbReference type="Proteomes" id="UP001303046"/>
    </source>
</evidence>
<sequence length="1220" mass="135906">MASDTYQKVIHMVDATVRSAGELLKQLQDHRVEPPVIETKKIPIKITSQGDSCKTASFTTSSSLSAHTPPYSRSELKLKSKKLESKKRSSYATADVCVGHEDGGDIRIIHADNVYINCDSDGFSAEMSDFSQSSKRSKKRRKLTGHMDTALKEISLEKKEAGEVKADEKVQKDLHAMQGDSKSAELKKITPKAVTPKTRSTSTSTSKKGVTEKQAKKSKSYLKETITRTEIITTKEFPGDIKSLDDATKGTVKKREVKTTSTVNIYPEDKVAGQLVPGIETRNYTTTEILKKPGESGTVEPFSRFVLGNRDQGTSSGPSQKSEYAESISELSSLLKTAVEQSSNISKNKPSSKPRDPYRPPKVSQDSTVEKLSAVHKVNKESDKSAEQKKIKATKKTLSHRESENTTRTESSIKAERTPAQQMESPRTMPPWGLPSREDPTEMTAVKKHSKAKSTPSTLQYTSSQSSLIGKSYPRKTPPSAKRHKKKKEEGFTEAGKSESYLERTLKYAIAGRKPSKTRQARQGSDEVKVHSKKSDESSRSSSSVKAIKLKSKLKKETSTRARETTSDTECITTARSSTPRKDSPILLPPWGMPSAETPVELTPVKKHGKAQSPPSTLQYSSSQSSLIGKSYHRKTPPSGKRHKRKKKEEEFREAGKSESYLERTLKYAVAGRKLSKKHQVRKARESIKESRKSMKAKDVEKRSAKTFKNPVTPRYLKPKYKIPEEFKIERKSAEEYNTSVKSESNQSSGPSSEFYYGKGEETPLSSTKSDGSSHMSGFKSSKKKKKKMDGKKREEDGRGMVAADKSESYLEHVNEYAIAGRKVKRKSPPKSSVDIWRKRENIKESRKMMKKGDVGRVYSKEFVTNPAKPASLGNIMKRQQELAAHLVHGSKDRDSLSEAADVESRTVVHDHSLPPPTSLSSLGRPYRRMERARVVRRMHKRLRKKPKKRSGFQPATESKSWLEHSLKFATAGEMARKKKEEEAEAMKSDLDNFEPPKVTSVGCQTGNSKLTGSDDNGSVSMDDAEKKCEVEEQRSKASYKRSRSKSTGRSMPSIASSLKAESESPLQTASTGLNTPQYSNVSYAHPTINKSGQSASESPFELTSAGHNDITSAPVDSRLLTSSRSGSKSRKKCKSHSRQSIPDENIENVPNISLPVCKCSHRSHVVRSTHSRAPDDIRFDVKFQLRDIDTNLEHTLNINGYFIDKKLKRLTLNGKFCQL</sequence>
<feature type="compositionally biased region" description="Low complexity" evidence="1">
    <location>
        <begin position="195"/>
        <end position="208"/>
    </location>
</feature>
<proteinExistence type="predicted"/>
<feature type="compositionally biased region" description="Basic residues" evidence="1">
    <location>
        <begin position="1038"/>
        <end position="1047"/>
    </location>
</feature>
<dbReference type="EMBL" id="JAVFWL010000001">
    <property type="protein sequence ID" value="KAK6726022.1"/>
    <property type="molecule type" value="Genomic_DNA"/>
</dbReference>
<comment type="caution">
    <text evidence="2">The sequence shown here is derived from an EMBL/GenBank/DDBJ whole genome shotgun (WGS) entry which is preliminary data.</text>
</comment>
<organism evidence="2 3">
    <name type="scientific">Necator americanus</name>
    <name type="common">Human hookworm</name>
    <dbReference type="NCBI Taxonomy" id="51031"/>
    <lineage>
        <taxon>Eukaryota</taxon>
        <taxon>Metazoa</taxon>
        <taxon>Ecdysozoa</taxon>
        <taxon>Nematoda</taxon>
        <taxon>Chromadorea</taxon>
        <taxon>Rhabditida</taxon>
        <taxon>Rhabditina</taxon>
        <taxon>Rhabditomorpha</taxon>
        <taxon>Strongyloidea</taxon>
        <taxon>Ancylostomatidae</taxon>
        <taxon>Bunostominae</taxon>
        <taxon>Necator</taxon>
    </lineage>
</organism>
<dbReference type="Proteomes" id="UP001303046">
    <property type="component" value="Unassembled WGS sequence"/>
</dbReference>
<feature type="compositionally biased region" description="Low complexity" evidence="1">
    <location>
        <begin position="1118"/>
        <end position="1127"/>
    </location>
</feature>
<feature type="compositionally biased region" description="Basic and acidic residues" evidence="1">
    <location>
        <begin position="1024"/>
        <end position="1036"/>
    </location>
</feature>
<feature type="region of interest" description="Disordered" evidence="1">
    <location>
        <begin position="57"/>
        <end position="77"/>
    </location>
</feature>
<feature type="compositionally biased region" description="Basic and acidic residues" evidence="1">
    <location>
        <begin position="488"/>
        <end position="506"/>
    </location>
</feature>
<feature type="compositionally biased region" description="Polar residues" evidence="1">
    <location>
        <begin position="568"/>
        <end position="578"/>
    </location>
</feature>
<evidence type="ECO:0000313" key="2">
    <source>
        <dbReference type="EMBL" id="KAK6726022.1"/>
    </source>
</evidence>
<gene>
    <name evidence="2" type="primary">Necator_chrI.g498</name>
    <name evidence="2" type="ORF">RB195_004376</name>
</gene>
<accession>A0ABR1BHP4</accession>
<protein>
    <submittedName>
        <fullName evidence="2">Uncharacterized protein</fullName>
    </submittedName>
</protein>
<keyword evidence="3" id="KW-1185">Reference proteome</keyword>
<feature type="compositionally biased region" description="Basic and acidic residues" evidence="1">
    <location>
        <begin position="722"/>
        <end position="735"/>
    </location>
</feature>
<feature type="compositionally biased region" description="Basic and acidic residues" evidence="1">
    <location>
        <begin position="890"/>
        <end position="913"/>
    </location>
</feature>
<feature type="compositionally biased region" description="Basic and acidic residues" evidence="1">
    <location>
        <begin position="683"/>
        <end position="704"/>
    </location>
</feature>
<feature type="compositionally biased region" description="Basic residues" evidence="1">
    <location>
        <begin position="781"/>
        <end position="791"/>
    </location>
</feature>
<feature type="region of interest" description="Disordered" evidence="1">
    <location>
        <begin position="889"/>
        <end position="1146"/>
    </location>
</feature>
<feature type="compositionally biased region" description="Basic and acidic residues" evidence="1">
    <location>
        <begin position="555"/>
        <end position="566"/>
    </location>
</feature>
<feature type="region of interest" description="Disordered" evidence="1">
    <location>
        <begin position="290"/>
        <end position="659"/>
    </location>
</feature>
<feature type="compositionally biased region" description="Low complexity" evidence="1">
    <location>
        <begin position="342"/>
        <end position="351"/>
    </location>
</feature>
<feature type="compositionally biased region" description="Low complexity" evidence="1">
    <location>
        <begin position="454"/>
        <end position="468"/>
    </location>
</feature>
<evidence type="ECO:0000256" key="1">
    <source>
        <dbReference type="SAM" id="MobiDB-lite"/>
    </source>
</evidence>
<feature type="compositionally biased region" description="Basic and acidic residues" evidence="1">
    <location>
        <begin position="792"/>
        <end position="804"/>
    </location>
</feature>
<feature type="region of interest" description="Disordered" evidence="1">
    <location>
        <begin position="175"/>
        <end position="215"/>
    </location>
</feature>
<feature type="compositionally biased region" description="Basic residues" evidence="1">
    <location>
        <begin position="1128"/>
        <end position="1138"/>
    </location>
</feature>
<feature type="compositionally biased region" description="Basic and acidic residues" evidence="1">
    <location>
        <begin position="399"/>
        <end position="417"/>
    </location>
</feature>
<feature type="compositionally biased region" description="Basic and acidic residues" evidence="1">
    <location>
        <begin position="648"/>
        <end position="659"/>
    </location>
</feature>
<feature type="compositionally biased region" description="Polar residues" evidence="1">
    <location>
        <begin position="1002"/>
        <end position="1020"/>
    </location>
</feature>
<feature type="compositionally biased region" description="Polar residues" evidence="1">
    <location>
        <begin position="311"/>
        <end position="322"/>
    </location>
</feature>
<feature type="compositionally biased region" description="Basic and acidic residues" evidence="1">
    <location>
        <begin position="975"/>
        <end position="991"/>
    </location>
</feature>
<feature type="compositionally biased region" description="Low complexity" evidence="1">
    <location>
        <begin position="612"/>
        <end position="627"/>
    </location>
</feature>
<feature type="compositionally biased region" description="Basic and acidic residues" evidence="1">
    <location>
        <begin position="524"/>
        <end position="539"/>
    </location>
</feature>
<feature type="region of interest" description="Disordered" evidence="1">
    <location>
        <begin position="672"/>
        <end position="804"/>
    </location>
</feature>
<feature type="compositionally biased region" description="Basic and acidic residues" evidence="1">
    <location>
        <begin position="378"/>
        <end position="390"/>
    </location>
</feature>
<feature type="compositionally biased region" description="Polar residues" evidence="1">
    <location>
        <begin position="1048"/>
        <end position="1057"/>
    </location>
</feature>
<feature type="compositionally biased region" description="Low complexity" evidence="1">
    <location>
        <begin position="57"/>
        <end position="68"/>
    </location>
</feature>
<feature type="compositionally biased region" description="Polar residues" evidence="1">
    <location>
        <begin position="329"/>
        <end position="341"/>
    </location>
</feature>